<dbReference type="RefSeq" id="WP_343790475.1">
    <property type="nucleotide sequence ID" value="NZ_BAAAEU010000008.1"/>
</dbReference>
<evidence type="ECO:0000256" key="8">
    <source>
        <dbReference type="PROSITE-ProRule" id="PRU01360"/>
    </source>
</evidence>
<feature type="chain" id="PRO_5045630699" evidence="10">
    <location>
        <begin position="24"/>
        <end position="946"/>
    </location>
</feature>
<evidence type="ECO:0000256" key="3">
    <source>
        <dbReference type="ARBA" id="ARBA00022452"/>
    </source>
</evidence>
<keyword evidence="5 9" id="KW-0798">TonB box</keyword>
<dbReference type="Gene3D" id="2.40.170.20">
    <property type="entry name" value="TonB-dependent receptor, beta-barrel domain"/>
    <property type="match status" value="1"/>
</dbReference>
<dbReference type="SUPFAM" id="SSF56935">
    <property type="entry name" value="Porins"/>
    <property type="match status" value="1"/>
</dbReference>
<dbReference type="EMBL" id="BAAAEU010000008">
    <property type="protein sequence ID" value="GAA0715153.1"/>
    <property type="molecule type" value="Genomic_DNA"/>
</dbReference>
<evidence type="ECO:0000256" key="9">
    <source>
        <dbReference type="RuleBase" id="RU003357"/>
    </source>
</evidence>
<evidence type="ECO:0000256" key="4">
    <source>
        <dbReference type="ARBA" id="ARBA00022692"/>
    </source>
</evidence>
<evidence type="ECO:0000256" key="5">
    <source>
        <dbReference type="ARBA" id="ARBA00023077"/>
    </source>
</evidence>
<dbReference type="InterPro" id="IPR008969">
    <property type="entry name" value="CarboxyPept-like_regulatory"/>
</dbReference>
<keyword evidence="13" id="KW-0675">Receptor</keyword>
<gene>
    <name evidence="13" type="ORF">GCM10009105_20350</name>
</gene>
<evidence type="ECO:0000256" key="2">
    <source>
        <dbReference type="ARBA" id="ARBA00022448"/>
    </source>
</evidence>
<evidence type="ECO:0000256" key="1">
    <source>
        <dbReference type="ARBA" id="ARBA00004571"/>
    </source>
</evidence>
<evidence type="ECO:0000259" key="12">
    <source>
        <dbReference type="Pfam" id="PF07715"/>
    </source>
</evidence>
<keyword evidence="10" id="KW-0732">Signal</keyword>
<dbReference type="Proteomes" id="UP001501523">
    <property type="component" value="Unassembled WGS sequence"/>
</dbReference>
<feature type="domain" description="TonB-dependent receptor-like beta-barrel" evidence="11">
    <location>
        <begin position="451"/>
        <end position="912"/>
    </location>
</feature>
<dbReference type="InterPro" id="IPR012910">
    <property type="entry name" value="Plug_dom"/>
</dbReference>
<keyword evidence="3 8" id="KW-1134">Transmembrane beta strand</keyword>
<evidence type="ECO:0000259" key="11">
    <source>
        <dbReference type="Pfam" id="PF00593"/>
    </source>
</evidence>
<dbReference type="InterPro" id="IPR037066">
    <property type="entry name" value="Plug_dom_sf"/>
</dbReference>
<dbReference type="InterPro" id="IPR010104">
    <property type="entry name" value="TonB_rcpt_bac"/>
</dbReference>
<dbReference type="Pfam" id="PF13620">
    <property type="entry name" value="CarboxypepD_reg"/>
    <property type="match status" value="1"/>
</dbReference>
<comment type="caution">
    <text evidence="13">The sequence shown here is derived from an EMBL/GenBank/DDBJ whole genome shotgun (WGS) entry which is preliminary data.</text>
</comment>
<dbReference type="Pfam" id="PF00593">
    <property type="entry name" value="TonB_dep_Rec_b-barrel"/>
    <property type="match status" value="1"/>
</dbReference>
<keyword evidence="14" id="KW-1185">Reference proteome</keyword>
<keyword evidence="2 8" id="KW-0813">Transport</keyword>
<dbReference type="PANTHER" id="PTHR40980">
    <property type="entry name" value="PLUG DOMAIN-CONTAINING PROTEIN"/>
    <property type="match status" value="1"/>
</dbReference>
<dbReference type="SUPFAM" id="SSF49464">
    <property type="entry name" value="Carboxypeptidase regulatory domain-like"/>
    <property type="match status" value="1"/>
</dbReference>
<feature type="signal peptide" evidence="10">
    <location>
        <begin position="1"/>
        <end position="23"/>
    </location>
</feature>
<accession>A0ABP3TTS6</accession>
<dbReference type="PROSITE" id="PS52016">
    <property type="entry name" value="TONB_DEPENDENT_REC_3"/>
    <property type="match status" value="1"/>
</dbReference>
<keyword evidence="7 8" id="KW-0998">Cell outer membrane</keyword>
<evidence type="ECO:0000313" key="13">
    <source>
        <dbReference type="EMBL" id="GAA0715153.1"/>
    </source>
</evidence>
<reference evidence="14" key="1">
    <citation type="journal article" date="2019" name="Int. J. Syst. Evol. Microbiol.">
        <title>The Global Catalogue of Microorganisms (GCM) 10K type strain sequencing project: providing services to taxonomists for standard genome sequencing and annotation.</title>
        <authorList>
            <consortium name="The Broad Institute Genomics Platform"/>
            <consortium name="The Broad Institute Genome Sequencing Center for Infectious Disease"/>
            <person name="Wu L."/>
            <person name="Ma J."/>
        </authorList>
    </citation>
    <scope>NUCLEOTIDE SEQUENCE [LARGE SCALE GENOMIC DNA]</scope>
    <source>
        <strain evidence="14">JCM 15421</strain>
    </source>
</reference>
<dbReference type="PANTHER" id="PTHR40980:SF4">
    <property type="entry name" value="TONB-DEPENDENT RECEPTOR-LIKE BETA-BARREL DOMAIN-CONTAINING PROTEIN"/>
    <property type="match status" value="1"/>
</dbReference>
<dbReference type="InterPro" id="IPR039426">
    <property type="entry name" value="TonB-dep_rcpt-like"/>
</dbReference>
<keyword evidence="4 8" id="KW-0812">Transmembrane</keyword>
<evidence type="ECO:0000256" key="6">
    <source>
        <dbReference type="ARBA" id="ARBA00023136"/>
    </source>
</evidence>
<dbReference type="Gene3D" id="2.60.40.1120">
    <property type="entry name" value="Carboxypeptidase-like, regulatory domain"/>
    <property type="match status" value="1"/>
</dbReference>
<evidence type="ECO:0000256" key="10">
    <source>
        <dbReference type="SAM" id="SignalP"/>
    </source>
</evidence>
<keyword evidence="6 8" id="KW-0472">Membrane</keyword>
<dbReference type="NCBIfam" id="TIGR01782">
    <property type="entry name" value="TonB-Xanth-Caul"/>
    <property type="match status" value="1"/>
</dbReference>
<dbReference type="Pfam" id="PF07715">
    <property type="entry name" value="Plug"/>
    <property type="match status" value="1"/>
</dbReference>
<organism evidence="13 14">
    <name type="scientific">Dokdonella soli</name>
    <dbReference type="NCBI Taxonomy" id="529810"/>
    <lineage>
        <taxon>Bacteria</taxon>
        <taxon>Pseudomonadati</taxon>
        <taxon>Pseudomonadota</taxon>
        <taxon>Gammaproteobacteria</taxon>
        <taxon>Lysobacterales</taxon>
        <taxon>Rhodanobacteraceae</taxon>
        <taxon>Dokdonella</taxon>
    </lineage>
</organism>
<sequence>MSSGRFKLFGFAVFSVGVQLAYAAGTATLSGQVESAEEHRPLAGARVEIRGAGHSSNVLTAIDGTYRFEAVEPGTYVLVVTYNGHVLAEKQVVADAAKADEEFFTFTRAALGTVTLKEVTVTAQVTPTAMARAAQQDAPNLIDIRPVEEIRKLPDVNAAEAVRRIPGISLETDTGEGRFVNIRGLDADLNSTTFGGVRIPPTNTASPLGGGRAVAFDSIPAGLIGAITVTKTNLPEQDAEALGGTIEITPKQVPPAKDYYLDGHLGTGLETLRNSPIKDFQISGGGRFGFGDSAYKPFSFIGTAAWYEDHRNVDDIEAAYVDQQPTVPDKAFAAFEQRYYRYHRRRIGYGGELDFEPNTDNRWYVRYFDAGYTETVNRQRLLYNFSGNVSPDPANANGFIDPAVTFNKTLRDHKEIIDTRVLALGGENHLPSWTLDYRAALTIGSFNAPYDYNSTFGNPNAATVAYDNTSNPNFPRFNVGAPINPSDPANYVLTGFGNGKQNSHDQEWSGVANATIPTSFFAGDGENFKTGVSARLRRRHGEIGSFSYASVPPVPLGDAIGGQPVSFYDNHYQNGYNIDYNFMRKLFLGNSSLFPENTLVDAATDALGSTHDKENVYAAYGQYQFTPTDKLSVLAGVRWERTDATYGANAVLTDSNGNLTGVAPSIASRTYDNFFPTVQARLELSPSLVARAVYSRTIARPGFSQVSASININPGADSVTQGNPNLKPTTSDNIDVALEYYLDDGGILSLGLFNKALSDYIVNKQTTVLFPNNGLFAGFVGPAHVFTFDNINSAYARGLEFNYEQKFHQLPEPFSGLGVRANWTYVDSHLQIRNGDFTMLPSTSKNTANLGLSYDYRGLDLNLAAYYTSKNIFAIGGSLATDVYSQPRFSLDFGGSYKVNEWASVYFAAKNLTNTPLKFTEGPGQNRPTQREFYETTLLAGVRFQF</sequence>
<dbReference type="InterPro" id="IPR000531">
    <property type="entry name" value="Beta-barrel_TonB"/>
</dbReference>
<dbReference type="Gene3D" id="2.170.130.10">
    <property type="entry name" value="TonB-dependent receptor, plug domain"/>
    <property type="match status" value="1"/>
</dbReference>
<comment type="similarity">
    <text evidence="8 9">Belongs to the TonB-dependent receptor family.</text>
</comment>
<feature type="domain" description="TonB-dependent receptor plug" evidence="12">
    <location>
        <begin position="135"/>
        <end position="245"/>
    </location>
</feature>
<evidence type="ECO:0000256" key="7">
    <source>
        <dbReference type="ARBA" id="ARBA00023237"/>
    </source>
</evidence>
<dbReference type="InterPro" id="IPR036942">
    <property type="entry name" value="Beta-barrel_TonB_sf"/>
</dbReference>
<protein>
    <submittedName>
        <fullName evidence="13">TonB-dependent receptor</fullName>
    </submittedName>
</protein>
<comment type="subcellular location">
    <subcellularLocation>
        <location evidence="1 8">Cell outer membrane</location>
        <topology evidence="1 8">Multi-pass membrane protein</topology>
    </subcellularLocation>
</comment>
<name>A0ABP3TTS6_9GAMM</name>
<proteinExistence type="inferred from homology"/>
<evidence type="ECO:0000313" key="14">
    <source>
        <dbReference type="Proteomes" id="UP001501523"/>
    </source>
</evidence>